<evidence type="ECO:0000256" key="1">
    <source>
        <dbReference type="ARBA" id="ARBA00023239"/>
    </source>
</evidence>
<dbReference type="RefSeq" id="WP_079736519.1">
    <property type="nucleotide sequence ID" value="NZ_LT670848.1"/>
</dbReference>
<gene>
    <name evidence="2" type="ORF">SAMN05878281_0775</name>
</gene>
<keyword evidence="1 2" id="KW-0456">Lyase</keyword>
<protein>
    <submittedName>
        <fullName evidence="2">Histidine ammonia-lyase</fullName>
    </submittedName>
</protein>
<dbReference type="PANTHER" id="PTHR10362">
    <property type="entry name" value="HISTIDINE AMMONIA-LYASE"/>
    <property type="match status" value="1"/>
</dbReference>
<dbReference type="EMBL" id="LT670848">
    <property type="protein sequence ID" value="SHM46776.1"/>
    <property type="molecule type" value="Genomic_DNA"/>
</dbReference>
<dbReference type="Proteomes" id="UP000190235">
    <property type="component" value="Chromosome I"/>
</dbReference>
<dbReference type="FunFam" id="1.10.275.10:FF:000005">
    <property type="entry name" value="Histidine ammonia-lyase"/>
    <property type="match status" value="1"/>
</dbReference>
<keyword evidence="3" id="KW-1185">Reference proteome</keyword>
<dbReference type="CDD" id="cd00332">
    <property type="entry name" value="PAL-HAL"/>
    <property type="match status" value="1"/>
</dbReference>
<evidence type="ECO:0000313" key="2">
    <source>
        <dbReference type="EMBL" id="SHM46776.1"/>
    </source>
</evidence>
<dbReference type="Gene3D" id="1.20.200.10">
    <property type="entry name" value="Fumarase/aspartase (Central domain)"/>
    <property type="match status" value="1"/>
</dbReference>
<dbReference type="InterPro" id="IPR001106">
    <property type="entry name" value="Aromatic_Lyase"/>
</dbReference>
<name>A0A1M7J1A1_9FLAO</name>
<reference evidence="3" key="1">
    <citation type="submission" date="2016-11" db="EMBL/GenBank/DDBJ databases">
        <authorList>
            <person name="Varghese N."/>
            <person name="Submissions S."/>
        </authorList>
    </citation>
    <scope>NUCLEOTIDE SEQUENCE [LARGE SCALE GENOMIC DNA]</scope>
    <source>
        <strain evidence="3">ACAM 48</strain>
    </source>
</reference>
<evidence type="ECO:0000313" key="3">
    <source>
        <dbReference type="Proteomes" id="UP000190235"/>
    </source>
</evidence>
<dbReference type="Pfam" id="PF00221">
    <property type="entry name" value="Lyase_aromatic"/>
    <property type="match status" value="1"/>
</dbReference>
<dbReference type="SUPFAM" id="SSF48557">
    <property type="entry name" value="L-aspartase-like"/>
    <property type="match status" value="1"/>
</dbReference>
<dbReference type="InterPro" id="IPR008948">
    <property type="entry name" value="L-Aspartase-like"/>
</dbReference>
<dbReference type="AlphaFoldDB" id="A0A1M7J1A1"/>
<dbReference type="GO" id="GO:0016841">
    <property type="term" value="F:ammonia-lyase activity"/>
    <property type="evidence" value="ECO:0007669"/>
    <property type="project" value="UniProtKB-ARBA"/>
</dbReference>
<dbReference type="STRING" id="143223.SAMN05878281_0775"/>
<accession>A0A1M7J1A1</accession>
<sequence>MLQINDALSLEDFHKVLFENTEIQLSSQNLSKIENSFEFLKEFSQNKVIYGVNTGFGPMAQYKIKDKDRIQLQYNLIRSHSSGSGKPMEPLYVKALMLARLNTLSLGKSGVHKSVAEVMQELINKNITPLIFEHGGVGASGDLVQLAHLALVLIGEGEVFYQGKRLETKEAFAKENIEPIKIEIREGLALMNGTSAMTGIGIVNIIYARRLLNWSVFCSSAINEIVQAYDDHLSEELNAAKKHPGQQKIAEKMRNHLKDSKLTRDRNEHLYNDEADKNTYFKEKVQEYYSLRCVPQILGPVYDTIEYTAKILIEEVNSANDNPIIDVENEHVYHGGNFHGDYVALEMDKLKLVVTKLSMLAERQLNYLLNNKLNDILPPFVNLGKLGLNFGMQGAQFTAVSTTAENQTLSNPMYVHSIPNNNDNQDIVSMGANAANITKTVIDNAFEVLSVEIITIIQALRYLKFDEKLSQKTRKVLEEMNKIIPEIKEDFPMYKINAEVKDYLKNNEVY</sequence>
<dbReference type="OrthoDB" id="9806955at2"/>
<proteinExistence type="predicted"/>
<dbReference type="InterPro" id="IPR024083">
    <property type="entry name" value="Fumarase/histidase_N"/>
</dbReference>
<dbReference type="Gene3D" id="1.10.275.10">
    <property type="entry name" value="Fumarase/aspartase (N-terminal domain)"/>
    <property type="match status" value="1"/>
</dbReference>
<organism evidence="2 3">
    <name type="scientific">Salegentibacter salegens</name>
    <dbReference type="NCBI Taxonomy" id="143223"/>
    <lineage>
        <taxon>Bacteria</taxon>
        <taxon>Pseudomonadati</taxon>
        <taxon>Bacteroidota</taxon>
        <taxon>Flavobacteriia</taxon>
        <taxon>Flavobacteriales</taxon>
        <taxon>Flavobacteriaceae</taxon>
        <taxon>Salegentibacter</taxon>
    </lineage>
</organism>